<accession>A0A7G9R3N2</accession>
<dbReference type="RefSeq" id="WP_166097519.1">
    <property type="nucleotide sequence ID" value="NZ_BMMY01000001.1"/>
</dbReference>
<keyword evidence="2" id="KW-1185">Reference proteome</keyword>
<organism evidence="1 2">
    <name type="scientific">Phycicoccus endophyticus</name>
    <dbReference type="NCBI Taxonomy" id="1690220"/>
    <lineage>
        <taxon>Bacteria</taxon>
        <taxon>Bacillati</taxon>
        <taxon>Actinomycetota</taxon>
        <taxon>Actinomycetes</taxon>
        <taxon>Micrococcales</taxon>
        <taxon>Intrasporangiaceae</taxon>
        <taxon>Phycicoccus</taxon>
    </lineage>
</organism>
<dbReference type="AlphaFoldDB" id="A0A7G9R3N2"/>
<dbReference type="Proteomes" id="UP000515976">
    <property type="component" value="Chromosome"/>
</dbReference>
<sequence>MAVYVAWTGAPVPADLVGPWEELRVLSDDLSLLASEEALSRVYHELKWSLPPDTALFVAPLGDVPKLKGMPPGTLGWLRRRAPRG</sequence>
<dbReference type="KEGG" id="pei:H9L10_03950"/>
<protein>
    <submittedName>
        <fullName evidence="1">Uncharacterized protein</fullName>
    </submittedName>
</protein>
<reference evidence="1 2" key="1">
    <citation type="submission" date="2020-08" db="EMBL/GenBank/DDBJ databases">
        <title>Genome sequence of Phycicoccus endophyticus JCM 31784T.</title>
        <authorList>
            <person name="Hyun D.-W."/>
            <person name="Bae J.-W."/>
        </authorList>
    </citation>
    <scope>NUCLEOTIDE SEQUENCE [LARGE SCALE GENOMIC DNA]</scope>
    <source>
        <strain evidence="1 2">JCM 31784</strain>
    </source>
</reference>
<evidence type="ECO:0000313" key="1">
    <source>
        <dbReference type="EMBL" id="QNN50207.1"/>
    </source>
</evidence>
<proteinExistence type="predicted"/>
<gene>
    <name evidence="1" type="ORF">H9L10_03950</name>
</gene>
<dbReference type="EMBL" id="CP060712">
    <property type="protein sequence ID" value="QNN50207.1"/>
    <property type="molecule type" value="Genomic_DNA"/>
</dbReference>
<evidence type="ECO:0000313" key="2">
    <source>
        <dbReference type="Proteomes" id="UP000515976"/>
    </source>
</evidence>
<name>A0A7G9R3N2_9MICO</name>